<proteinExistence type="predicted"/>
<keyword evidence="1" id="KW-1133">Transmembrane helix</keyword>
<evidence type="ECO:0000313" key="2">
    <source>
        <dbReference type="EMBL" id="OEV18224.1"/>
    </source>
</evidence>
<gene>
    <name evidence="2" type="ORF">AN221_24150</name>
</gene>
<dbReference type="AlphaFoldDB" id="A0A1E7LPT7"/>
<comment type="caution">
    <text evidence="2">The sequence shown here is derived from an EMBL/GenBank/DDBJ whole genome shotgun (WGS) entry which is preliminary data.</text>
</comment>
<feature type="transmembrane region" description="Helical" evidence="1">
    <location>
        <begin position="114"/>
        <end position="133"/>
    </location>
</feature>
<dbReference type="PATRIC" id="fig|518642.7.peg.5133"/>
<dbReference type="NCBIfam" id="NF047765">
    <property type="entry name" value="LIC_13387_fam"/>
    <property type="match status" value="1"/>
</dbReference>
<keyword evidence="3" id="KW-1185">Reference proteome</keyword>
<dbReference type="EMBL" id="LJGZ01000094">
    <property type="protein sequence ID" value="OEV18224.1"/>
    <property type="molecule type" value="Genomic_DNA"/>
</dbReference>
<feature type="transmembrane region" description="Helical" evidence="1">
    <location>
        <begin position="82"/>
        <end position="102"/>
    </location>
</feature>
<keyword evidence="1" id="KW-0472">Membrane</keyword>
<dbReference type="OrthoDB" id="4247598at2"/>
<name>A0A1E7LPT7_9ACTN</name>
<organism evidence="2 3">
    <name type="scientific">Streptomyces nanshensis</name>
    <dbReference type="NCBI Taxonomy" id="518642"/>
    <lineage>
        <taxon>Bacteria</taxon>
        <taxon>Bacillati</taxon>
        <taxon>Actinomycetota</taxon>
        <taxon>Actinomycetes</taxon>
        <taxon>Kitasatosporales</taxon>
        <taxon>Streptomycetaceae</taxon>
        <taxon>Streptomyces</taxon>
    </lineage>
</organism>
<evidence type="ECO:0000256" key="1">
    <source>
        <dbReference type="SAM" id="Phobius"/>
    </source>
</evidence>
<dbReference type="Proteomes" id="UP000175971">
    <property type="component" value="Unassembled WGS sequence"/>
</dbReference>
<feature type="transmembrane region" description="Helical" evidence="1">
    <location>
        <begin position="139"/>
        <end position="157"/>
    </location>
</feature>
<keyword evidence="1" id="KW-0812">Transmembrane</keyword>
<protein>
    <submittedName>
        <fullName evidence="2">Uncharacterized protein</fullName>
    </submittedName>
</protein>
<reference evidence="2 3" key="1">
    <citation type="journal article" date="2016" name="Front. Microbiol.">
        <title>Comparative Genomics Analysis of Streptomyces Species Reveals Their Adaptation to the Marine Environment and Their Diversity at the Genomic Level.</title>
        <authorList>
            <person name="Tian X."/>
            <person name="Zhang Z."/>
            <person name="Yang T."/>
            <person name="Chen M."/>
            <person name="Li J."/>
            <person name="Chen F."/>
            <person name="Yang J."/>
            <person name="Li W."/>
            <person name="Zhang B."/>
            <person name="Zhang Z."/>
            <person name="Wu J."/>
            <person name="Zhang C."/>
            <person name="Long L."/>
            <person name="Xiao J."/>
        </authorList>
    </citation>
    <scope>NUCLEOTIDE SEQUENCE [LARGE SCALE GENOMIC DNA]</scope>
    <source>
        <strain evidence="2 3">SCSIO M10372</strain>
    </source>
</reference>
<accession>A0A1E7LPT7</accession>
<dbReference type="InterPro" id="IPR058068">
    <property type="entry name" value="LIC_13387-like"/>
</dbReference>
<sequence length="159" mass="16114">MTTAIPAARTSAGADPVRPFKVGACGFVVLGVGHLALSAAAASAAAASAAPTPEQRSADTAMRESTFTLLGLERITFDVTHGMSIAMALFAVARGLLMLAAVRHAPDLVRLRTAFGWAPLVASLVILGTAVILLPAPPIIVLAVTSCAFALSLRRGAAV</sequence>
<dbReference type="RefSeq" id="WP_070202657.1">
    <property type="nucleotide sequence ID" value="NZ_LJGZ01000094.1"/>
</dbReference>
<evidence type="ECO:0000313" key="3">
    <source>
        <dbReference type="Proteomes" id="UP000175971"/>
    </source>
</evidence>